<evidence type="ECO:0000259" key="3">
    <source>
        <dbReference type="Pfam" id="PF17680"/>
    </source>
</evidence>
<dbReference type="Pfam" id="PF17680">
    <property type="entry name" value="FlgO"/>
    <property type="match status" value="1"/>
</dbReference>
<dbReference type="PROSITE" id="PS51257">
    <property type="entry name" value="PROKAR_LIPOPROTEIN"/>
    <property type="match status" value="1"/>
</dbReference>
<dbReference type="AlphaFoldDB" id="A0A4R1JMJ3"/>
<feature type="signal peptide" evidence="2">
    <location>
        <begin position="1"/>
        <end position="18"/>
    </location>
</feature>
<dbReference type="Proteomes" id="UP000295565">
    <property type="component" value="Unassembled WGS sequence"/>
</dbReference>
<feature type="chain" id="PRO_5020746187" evidence="2">
    <location>
        <begin position="19"/>
        <end position="250"/>
    </location>
</feature>
<dbReference type="InterPro" id="IPR041215">
    <property type="entry name" value="FlgO_dom"/>
</dbReference>
<evidence type="ECO:0000256" key="2">
    <source>
        <dbReference type="SAM" id="SignalP"/>
    </source>
</evidence>
<evidence type="ECO:0000313" key="5">
    <source>
        <dbReference type="Proteomes" id="UP000295565"/>
    </source>
</evidence>
<feature type="compositionally biased region" description="Polar residues" evidence="1">
    <location>
        <begin position="24"/>
        <end position="43"/>
    </location>
</feature>
<feature type="domain" description="FlgO" evidence="3">
    <location>
        <begin position="94"/>
        <end position="221"/>
    </location>
</feature>
<comment type="caution">
    <text evidence="4">The sequence shown here is derived from an EMBL/GenBank/DDBJ whole genome shotgun (WGS) entry which is preliminary data.</text>
</comment>
<accession>A0A4R1JMJ3</accession>
<gene>
    <name evidence="4" type="ORF">EV690_2288</name>
</gene>
<organism evidence="4 5">
    <name type="scientific">Celerinatantimonas diazotrophica</name>
    <dbReference type="NCBI Taxonomy" id="412034"/>
    <lineage>
        <taxon>Bacteria</taxon>
        <taxon>Pseudomonadati</taxon>
        <taxon>Pseudomonadota</taxon>
        <taxon>Gammaproteobacteria</taxon>
        <taxon>Celerinatantimonadaceae</taxon>
        <taxon>Celerinatantimonas</taxon>
    </lineage>
</organism>
<evidence type="ECO:0000313" key="4">
    <source>
        <dbReference type="EMBL" id="TCK52180.1"/>
    </source>
</evidence>
<dbReference type="OrthoDB" id="5296088at2"/>
<name>A0A4R1JMJ3_9GAMM</name>
<reference evidence="4 5" key="1">
    <citation type="submission" date="2019-03" db="EMBL/GenBank/DDBJ databases">
        <title>Genomic Encyclopedia of Type Strains, Phase IV (KMG-IV): sequencing the most valuable type-strain genomes for metagenomic binning, comparative biology and taxonomic classification.</title>
        <authorList>
            <person name="Goeker M."/>
        </authorList>
    </citation>
    <scope>NUCLEOTIDE SEQUENCE [LARGE SCALE GENOMIC DNA]</scope>
    <source>
        <strain evidence="4 5">DSM 18577</strain>
    </source>
</reference>
<dbReference type="RefSeq" id="WP_131913076.1">
    <property type="nucleotide sequence ID" value="NZ_OU594967.1"/>
</dbReference>
<keyword evidence="2" id="KW-0732">Signal</keyword>
<evidence type="ECO:0000256" key="1">
    <source>
        <dbReference type="SAM" id="MobiDB-lite"/>
    </source>
</evidence>
<proteinExistence type="predicted"/>
<keyword evidence="5" id="KW-1185">Reference proteome</keyword>
<sequence length="250" mass="27645">MKAIVVGVLMSITLTGCAQLGFGQSEQPSAEPSTPKSAYSYTDEQPPKEEKKGFWARLFSPSSDKPAPQPKPSVMEKPVNDNPQNLTLEDYVADMANQMMRSAKYVNPHTPIGVASFVSLEDLRKTSPFGMQLSESFVFEMQQHGLSLIDYKATGFIRITHNGDFVYSRNTSELPKVQPIEYLLIGTYNRTSRGYIVNARLVGARSKVVVASAQQLIPLSVYDSAMDIDPNRNKPMMKDGVVLIQSSNSK</sequence>
<protein>
    <submittedName>
        <fullName evidence="4">TolB-like protein</fullName>
    </submittedName>
</protein>
<dbReference type="EMBL" id="SMGD01000013">
    <property type="protein sequence ID" value="TCK52180.1"/>
    <property type="molecule type" value="Genomic_DNA"/>
</dbReference>
<feature type="region of interest" description="Disordered" evidence="1">
    <location>
        <begin position="24"/>
        <end position="84"/>
    </location>
</feature>